<dbReference type="GO" id="GO:0043005">
    <property type="term" value="C:neuron projection"/>
    <property type="evidence" value="ECO:0007669"/>
    <property type="project" value="TreeGrafter"/>
</dbReference>
<feature type="compositionally biased region" description="Polar residues" evidence="4">
    <location>
        <begin position="198"/>
        <end position="210"/>
    </location>
</feature>
<reference evidence="6" key="1">
    <citation type="journal article" date="2023" name="Science">
        <title>Genome structures resolve the early diversification of teleost fishes.</title>
        <authorList>
            <person name="Parey E."/>
            <person name="Louis A."/>
            <person name="Montfort J."/>
            <person name="Bouchez O."/>
            <person name="Roques C."/>
            <person name="Iampietro C."/>
            <person name="Lluch J."/>
            <person name="Castinel A."/>
            <person name="Donnadieu C."/>
            <person name="Desvignes T."/>
            <person name="Floi Bucao C."/>
            <person name="Jouanno E."/>
            <person name="Wen M."/>
            <person name="Mejri S."/>
            <person name="Dirks R."/>
            <person name="Jansen H."/>
            <person name="Henkel C."/>
            <person name="Chen W.J."/>
            <person name="Zahm M."/>
            <person name="Cabau C."/>
            <person name="Klopp C."/>
            <person name="Thompson A.W."/>
            <person name="Robinson-Rechavi M."/>
            <person name="Braasch I."/>
            <person name="Lecointre G."/>
            <person name="Bobe J."/>
            <person name="Postlethwait J.H."/>
            <person name="Berthelot C."/>
            <person name="Roest Crollius H."/>
            <person name="Guiguen Y."/>
        </authorList>
    </citation>
    <scope>NUCLEOTIDE SEQUENCE</scope>
    <source>
        <strain evidence="6">NC1722</strain>
    </source>
</reference>
<dbReference type="AlphaFoldDB" id="A0AAD7SP93"/>
<dbReference type="GO" id="GO:0050839">
    <property type="term" value="F:cell adhesion molecule binding"/>
    <property type="evidence" value="ECO:0007669"/>
    <property type="project" value="TreeGrafter"/>
</dbReference>
<dbReference type="GO" id="GO:0007165">
    <property type="term" value="P:signal transduction"/>
    <property type="evidence" value="ECO:0007669"/>
    <property type="project" value="InterPro"/>
</dbReference>
<evidence type="ECO:0000256" key="4">
    <source>
        <dbReference type="SAM" id="MobiDB-lite"/>
    </source>
</evidence>
<dbReference type="EMBL" id="JAINUG010000045">
    <property type="protein sequence ID" value="KAJ8406120.1"/>
    <property type="molecule type" value="Genomic_DNA"/>
</dbReference>
<dbReference type="GO" id="GO:0046982">
    <property type="term" value="F:protein heterodimerization activity"/>
    <property type="evidence" value="ECO:0007669"/>
    <property type="project" value="TreeGrafter"/>
</dbReference>
<dbReference type="GO" id="GO:0016020">
    <property type="term" value="C:membrane"/>
    <property type="evidence" value="ECO:0007669"/>
    <property type="project" value="InterPro"/>
</dbReference>
<evidence type="ECO:0000259" key="5">
    <source>
        <dbReference type="PROSITE" id="PS51361"/>
    </source>
</evidence>
<dbReference type="Pfam" id="PF06484">
    <property type="entry name" value="Ten_N"/>
    <property type="match status" value="1"/>
</dbReference>
<evidence type="ECO:0000256" key="2">
    <source>
        <dbReference type="ARBA" id="ARBA00022737"/>
    </source>
</evidence>
<evidence type="ECO:0000313" key="6">
    <source>
        <dbReference type="EMBL" id="KAJ8406120.1"/>
    </source>
</evidence>
<dbReference type="PROSITE" id="PS51361">
    <property type="entry name" value="TENEURIN_N"/>
    <property type="match status" value="1"/>
</dbReference>
<evidence type="ECO:0000313" key="7">
    <source>
        <dbReference type="Proteomes" id="UP001221898"/>
    </source>
</evidence>
<protein>
    <recommendedName>
        <fullName evidence="5">Teneurin N-terminal domain-containing protein</fullName>
    </recommendedName>
</protein>
<keyword evidence="1" id="KW-0245">EGF-like domain</keyword>
<evidence type="ECO:0000256" key="1">
    <source>
        <dbReference type="ARBA" id="ARBA00022536"/>
    </source>
</evidence>
<dbReference type="PANTHER" id="PTHR11219:SF8">
    <property type="entry name" value="TENEURIN-2"/>
    <property type="match status" value="1"/>
</dbReference>
<dbReference type="InterPro" id="IPR009471">
    <property type="entry name" value="Ten_N"/>
</dbReference>
<feature type="region of interest" description="Disordered" evidence="4">
    <location>
        <begin position="167"/>
        <end position="228"/>
    </location>
</feature>
<sequence>MMQSGAAFASARCAEPCLEPNCSGPLANDPVPVSPRARSMTHAAGGRMPSDRHLNHHSTAHRMEGPQGPIQEHADGVNQSGDAAPPIRSPDDVSGTLARSRRPARAAGRERPSRECQVPLLNSSSSHTVLEPHPDDEFSPNSYLLRACAPPPQPPTAALAFMRKTAQCPPNHHSQSTLRPPLPPPHNHQTLSHHHSSANSLNRNTLTSRRNPAHVPAVVPGDGPTTPESVQLQDSWVLNSNVPLETRHFLFKTSSGTTPLFSSSSPGYPLTSGTVYSPPPRLLPRNTFSRSAFKLKKPSKYCSWKCAAVSAIAACRPAGHPAVLLHR</sequence>
<gene>
    <name evidence="6" type="ORF">AAFF_G00310080</name>
</gene>
<dbReference type="GO" id="GO:0007157">
    <property type="term" value="P:heterophilic cell-cell adhesion via plasma membrane cell adhesion molecules"/>
    <property type="evidence" value="ECO:0007669"/>
    <property type="project" value="TreeGrafter"/>
</dbReference>
<comment type="caution">
    <text evidence="6">The sequence shown here is derived from an EMBL/GenBank/DDBJ whole genome shotgun (WGS) entry which is preliminary data.</text>
</comment>
<dbReference type="GO" id="GO:0048666">
    <property type="term" value="P:neuron development"/>
    <property type="evidence" value="ECO:0007669"/>
    <property type="project" value="TreeGrafter"/>
</dbReference>
<dbReference type="PANTHER" id="PTHR11219">
    <property type="entry name" value="TENEURIN AND N-ACETYLGLUCOSAMINE-1-PHOSPHODIESTER ALPHA-N-ACETYLGLUCOSAMINIDASE"/>
    <property type="match status" value="1"/>
</dbReference>
<accession>A0AAD7SP93</accession>
<dbReference type="GO" id="GO:0042803">
    <property type="term" value="F:protein homodimerization activity"/>
    <property type="evidence" value="ECO:0007669"/>
    <property type="project" value="TreeGrafter"/>
</dbReference>
<evidence type="ECO:0000256" key="3">
    <source>
        <dbReference type="ARBA" id="ARBA00023157"/>
    </source>
</evidence>
<proteinExistence type="predicted"/>
<dbReference type="InterPro" id="IPR051216">
    <property type="entry name" value="Teneurin"/>
</dbReference>
<organism evidence="6 7">
    <name type="scientific">Aldrovandia affinis</name>
    <dbReference type="NCBI Taxonomy" id="143900"/>
    <lineage>
        <taxon>Eukaryota</taxon>
        <taxon>Metazoa</taxon>
        <taxon>Chordata</taxon>
        <taxon>Craniata</taxon>
        <taxon>Vertebrata</taxon>
        <taxon>Euteleostomi</taxon>
        <taxon>Actinopterygii</taxon>
        <taxon>Neopterygii</taxon>
        <taxon>Teleostei</taxon>
        <taxon>Notacanthiformes</taxon>
        <taxon>Halosauridae</taxon>
        <taxon>Aldrovandia</taxon>
    </lineage>
</organism>
<dbReference type="Proteomes" id="UP001221898">
    <property type="component" value="Unassembled WGS sequence"/>
</dbReference>
<keyword evidence="2" id="KW-0677">Repeat</keyword>
<feature type="domain" description="Teneurin N-terminal" evidence="5">
    <location>
        <begin position="1"/>
        <end position="306"/>
    </location>
</feature>
<feature type="region of interest" description="Disordered" evidence="4">
    <location>
        <begin position="29"/>
        <end position="137"/>
    </location>
</feature>
<keyword evidence="7" id="KW-1185">Reference proteome</keyword>
<name>A0AAD7SP93_9TELE</name>
<keyword evidence="3" id="KW-1015">Disulfide bond</keyword>